<proteinExistence type="predicted"/>
<accession>A0A3A9YR36</accession>
<evidence type="ECO:0000313" key="2">
    <source>
        <dbReference type="EMBL" id="RKN38551.1"/>
    </source>
</evidence>
<name>A0A3A9YR36_9ACTN</name>
<feature type="region of interest" description="Disordered" evidence="1">
    <location>
        <begin position="20"/>
        <end position="77"/>
    </location>
</feature>
<evidence type="ECO:0000256" key="1">
    <source>
        <dbReference type="SAM" id="MobiDB-lite"/>
    </source>
</evidence>
<reference evidence="2 3" key="1">
    <citation type="journal article" date="2014" name="Int. J. Syst. Evol. Microbiol.">
        <title>Streptomyces hoynatensis sp. nov., isolated from deep marine sediment.</title>
        <authorList>
            <person name="Veyisoglu A."/>
            <person name="Sahin N."/>
        </authorList>
    </citation>
    <scope>NUCLEOTIDE SEQUENCE [LARGE SCALE GENOMIC DNA]</scope>
    <source>
        <strain evidence="2 3">KCTC 29097</strain>
    </source>
</reference>
<dbReference type="AlphaFoldDB" id="A0A3A9YR36"/>
<dbReference type="Proteomes" id="UP000272474">
    <property type="component" value="Unassembled WGS sequence"/>
</dbReference>
<comment type="caution">
    <text evidence="2">The sequence shown here is derived from an EMBL/GenBank/DDBJ whole genome shotgun (WGS) entry which is preliminary data.</text>
</comment>
<evidence type="ECO:0000313" key="3">
    <source>
        <dbReference type="Proteomes" id="UP000272474"/>
    </source>
</evidence>
<protein>
    <submittedName>
        <fullName evidence="2">Uncharacterized protein</fullName>
    </submittedName>
</protein>
<organism evidence="2 3">
    <name type="scientific">Streptomyces hoynatensis</name>
    <dbReference type="NCBI Taxonomy" id="1141874"/>
    <lineage>
        <taxon>Bacteria</taxon>
        <taxon>Bacillati</taxon>
        <taxon>Actinomycetota</taxon>
        <taxon>Actinomycetes</taxon>
        <taxon>Kitasatosporales</taxon>
        <taxon>Streptomycetaceae</taxon>
        <taxon>Streptomyces</taxon>
    </lineage>
</organism>
<dbReference type="EMBL" id="RBAL01000017">
    <property type="protein sequence ID" value="RKN38551.1"/>
    <property type="molecule type" value="Genomic_DNA"/>
</dbReference>
<sequence length="77" mass="7841">MTEESMEQFQFLAALAIGRLPADSGSGPPPAPAGHEADRAASMGKAGAGARGPARRARRGRPRFRRGARGTAPATAG</sequence>
<keyword evidence="3" id="KW-1185">Reference proteome</keyword>
<gene>
    <name evidence="2" type="ORF">D7294_24080</name>
</gene>
<feature type="compositionally biased region" description="Basic residues" evidence="1">
    <location>
        <begin position="53"/>
        <end position="68"/>
    </location>
</feature>